<sequence>MKTLATILEEANNYDELSEALGGHPLANVFFTDDKLPNMLADLDEYSGTPADNFHHNLCWQHTATRINQLIATN</sequence>
<gene>
    <name evidence="1" type="ORF">PHABIO_389</name>
</gene>
<dbReference type="EMBL" id="MF042360">
    <property type="protein sequence ID" value="ARV77020.1"/>
    <property type="molecule type" value="Genomic_DNA"/>
</dbReference>
<organism evidence="1 2">
    <name type="scientific">Pseudomonas phage Phabio</name>
    <dbReference type="NCBI Taxonomy" id="2006668"/>
    <lineage>
        <taxon>Viruses</taxon>
        <taxon>Duplodnaviria</taxon>
        <taxon>Heunggongvirae</taxon>
        <taxon>Uroviricota</taxon>
        <taxon>Caudoviricetes</taxon>
        <taxon>Chimalliviridae</taxon>
        <taxon>Phabiovirus</taxon>
        <taxon>Phabiovirus phabio</taxon>
    </lineage>
</organism>
<accession>A0A1Y0SUJ0</accession>
<proteinExistence type="predicted"/>
<keyword evidence="2" id="KW-1185">Reference proteome</keyword>
<dbReference type="Proteomes" id="UP000225448">
    <property type="component" value="Segment"/>
</dbReference>
<name>A0A1Y0SUJ0_9CAUD</name>
<reference evidence="1 2" key="1">
    <citation type="submission" date="2017-05" db="EMBL/GenBank/DDBJ databases">
        <authorList>
            <person name="Song R."/>
            <person name="Chenine A.L."/>
            <person name="Ruprecht R.M."/>
        </authorList>
    </citation>
    <scope>NUCLEOTIDE SEQUENCE [LARGE SCALE GENOMIC DNA]</scope>
</reference>
<protein>
    <submittedName>
        <fullName evidence="1">Uncharacterized protein</fullName>
    </submittedName>
</protein>
<evidence type="ECO:0000313" key="1">
    <source>
        <dbReference type="EMBL" id="ARV77020.1"/>
    </source>
</evidence>
<evidence type="ECO:0000313" key="2">
    <source>
        <dbReference type="Proteomes" id="UP000225448"/>
    </source>
</evidence>